<dbReference type="Pfam" id="PF00172">
    <property type="entry name" value="Zn_clus"/>
    <property type="match status" value="1"/>
</dbReference>
<dbReference type="Proteomes" id="UP001144673">
    <property type="component" value="Chromosome 2"/>
</dbReference>
<dbReference type="Gene3D" id="4.10.240.10">
    <property type="entry name" value="Zn(2)-C6 fungal-type DNA-binding domain"/>
    <property type="match status" value="1"/>
</dbReference>
<comment type="caution">
    <text evidence="3">The sequence shown here is derived from an EMBL/GenBank/DDBJ whole genome shotgun (WGS) entry which is preliminary data.</text>
</comment>
<evidence type="ECO:0000259" key="2">
    <source>
        <dbReference type="PROSITE" id="PS50048"/>
    </source>
</evidence>
<gene>
    <name evidence="3" type="ORF">LMH87_004697</name>
</gene>
<evidence type="ECO:0000313" key="4">
    <source>
        <dbReference type="Proteomes" id="UP001144673"/>
    </source>
</evidence>
<accession>A0A9W8Q495</accession>
<dbReference type="PROSITE" id="PS50048">
    <property type="entry name" value="ZN2_CY6_FUNGAL_2"/>
    <property type="match status" value="1"/>
</dbReference>
<dbReference type="GO" id="GO:0008270">
    <property type="term" value="F:zinc ion binding"/>
    <property type="evidence" value="ECO:0007669"/>
    <property type="project" value="InterPro"/>
</dbReference>
<organism evidence="3 4">
    <name type="scientific">Akanthomyces muscarius</name>
    <name type="common">Entomopathogenic fungus</name>
    <name type="synonym">Lecanicillium muscarium</name>
    <dbReference type="NCBI Taxonomy" id="2231603"/>
    <lineage>
        <taxon>Eukaryota</taxon>
        <taxon>Fungi</taxon>
        <taxon>Dikarya</taxon>
        <taxon>Ascomycota</taxon>
        <taxon>Pezizomycotina</taxon>
        <taxon>Sordariomycetes</taxon>
        <taxon>Hypocreomycetidae</taxon>
        <taxon>Hypocreales</taxon>
        <taxon>Cordycipitaceae</taxon>
        <taxon>Akanthomyces</taxon>
    </lineage>
</organism>
<dbReference type="InterPro" id="IPR036864">
    <property type="entry name" value="Zn2-C6_fun-type_DNA-bd_sf"/>
</dbReference>
<dbReference type="CDD" id="cd00067">
    <property type="entry name" value="GAL4"/>
    <property type="match status" value="1"/>
</dbReference>
<evidence type="ECO:0000256" key="1">
    <source>
        <dbReference type="ARBA" id="ARBA00023242"/>
    </source>
</evidence>
<dbReference type="SUPFAM" id="SSF57701">
    <property type="entry name" value="Zn2/Cys6 DNA-binding domain"/>
    <property type="match status" value="1"/>
</dbReference>
<sequence length="489" mass="53928">MSNSARERDNPPPRRKSCTACIKAKRRCEYAGAPACLRCAQRNVPCDYPPAHQQRASTTTQRVASMLSALAEDRTLLDAASAIPSYDGAQDDLDALLATPLGMDVPSIVDVDKSNSFHFGSLDGFEMLGGDLNSNAMGGLCGLEPLSGSSTYNNSNTMYDENTPSVAEDNYVPEIDFLKEARQQHMGTLMAPAAQQLEYVSTMIRERLEFAVDLIRTAPRTMVEALEAPWSHRLLYKTDMPCSMQDALGACALYLAKNPVNTPVVFGLIDARVTALLSSPTPPTLRLALAHTHALILYQVMRLFDGDISARARGERLIPALEAATMHLLSFVRFDSELLRVTDLAAFPVQPARELWHDWRLHESARRTVLITFYMLQAYRAMAAPAGQHAGARCAALRHSWTLSRGLWHAESAVEFASCWREGRWFVVTNGRWEDTLRRARADDVDSFGKMWITALMGIEETEGWFAAKGGSLREKDAAAAPAPATMVC</sequence>
<dbReference type="RefSeq" id="XP_056049535.1">
    <property type="nucleotide sequence ID" value="XM_056195958.1"/>
</dbReference>
<dbReference type="AlphaFoldDB" id="A0A9W8Q495"/>
<dbReference type="EMBL" id="JAJHUN010000011">
    <property type="protein sequence ID" value="KAJ4145865.1"/>
    <property type="molecule type" value="Genomic_DNA"/>
</dbReference>
<dbReference type="GO" id="GO:0000981">
    <property type="term" value="F:DNA-binding transcription factor activity, RNA polymerase II-specific"/>
    <property type="evidence" value="ECO:0007669"/>
    <property type="project" value="InterPro"/>
</dbReference>
<reference evidence="3" key="1">
    <citation type="journal article" date="2023" name="Access Microbiol">
        <title>De-novo genome assembly for Akanthomyces muscarius, a biocontrol agent of insect agricultural pests.</title>
        <authorList>
            <person name="Erdos Z."/>
            <person name="Studholme D.J."/>
            <person name="Raymond B."/>
            <person name="Sharma M."/>
        </authorList>
    </citation>
    <scope>NUCLEOTIDE SEQUENCE</scope>
    <source>
        <strain evidence="3">Ve6</strain>
    </source>
</reference>
<proteinExistence type="predicted"/>
<feature type="domain" description="Zn(2)-C6 fungal-type" evidence="2">
    <location>
        <begin position="17"/>
        <end position="48"/>
    </location>
</feature>
<dbReference type="InterPro" id="IPR001138">
    <property type="entry name" value="Zn2Cys6_DnaBD"/>
</dbReference>
<protein>
    <recommendedName>
        <fullName evidence="2">Zn(2)-C6 fungal-type domain-containing protein</fullName>
    </recommendedName>
</protein>
<name>A0A9W8Q495_AKAMU</name>
<dbReference type="GeneID" id="80891856"/>
<keyword evidence="4" id="KW-1185">Reference proteome</keyword>
<evidence type="ECO:0000313" key="3">
    <source>
        <dbReference type="EMBL" id="KAJ4145865.1"/>
    </source>
</evidence>
<keyword evidence="1" id="KW-0539">Nucleus</keyword>
<dbReference type="KEGG" id="amus:LMH87_004697"/>